<feature type="chain" id="PRO_5031519756" description="Dockerin domain-containing protein" evidence="1">
    <location>
        <begin position="24"/>
        <end position="2423"/>
    </location>
</feature>
<dbReference type="Pfam" id="PF00404">
    <property type="entry name" value="Dockerin_1"/>
    <property type="match status" value="1"/>
</dbReference>
<dbReference type="GO" id="GO:0000272">
    <property type="term" value="P:polysaccharide catabolic process"/>
    <property type="evidence" value="ECO:0007669"/>
    <property type="project" value="InterPro"/>
</dbReference>
<dbReference type="PROSITE" id="PS51766">
    <property type="entry name" value="DOCKERIN"/>
    <property type="match status" value="1"/>
</dbReference>
<dbReference type="Gene3D" id="1.10.1330.10">
    <property type="entry name" value="Dockerin domain"/>
    <property type="match status" value="1"/>
</dbReference>
<accession>A0A7X8GZJ2</accession>
<dbReference type="CDD" id="cd14256">
    <property type="entry name" value="Dockerin_I"/>
    <property type="match status" value="1"/>
</dbReference>
<feature type="signal peptide" evidence="1">
    <location>
        <begin position="1"/>
        <end position="23"/>
    </location>
</feature>
<evidence type="ECO:0000313" key="4">
    <source>
        <dbReference type="Proteomes" id="UP000541058"/>
    </source>
</evidence>
<dbReference type="SUPFAM" id="SSF63446">
    <property type="entry name" value="Type I dockerin domain"/>
    <property type="match status" value="1"/>
</dbReference>
<comment type="caution">
    <text evidence="3">The sequence shown here is derived from an EMBL/GenBank/DDBJ whole genome shotgun (WGS) entry which is preliminary data.</text>
</comment>
<dbReference type="Pfam" id="PF12733">
    <property type="entry name" value="Cadherin-like"/>
    <property type="match status" value="3"/>
</dbReference>
<name>A0A7X8GZJ2_9LACT</name>
<dbReference type="InterPro" id="IPR036439">
    <property type="entry name" value="Dockerin_dom_sf"/>
</dbReference>
<evidence type="ECO:0000256" key="1">
    <source>
        <dbReference type="SAM" id="SignalP"/>
    </source>
</evidence>
<dbReference type="InterPro" id="IPR016134">
    <property type="entry name" value="Dockerin_dom"/>
</dbReference>
<reference evidence="3 4" key="1">
    <citation type="journal article" date="2020" name="Biotechnol. Biofuels">
        <title>New insights from the biogas microbiome by comprehensive genome-resolved metagenomics of nearly 1600 species originating from multiple anaerobic digesters.</title>
        <authorList>
            <person name="Campanaro S."/>
            <person name="Treu L."/>
            <person name="Rodriguez-R L.M."/>
            <person name="Kovalovszki A."/>
            <person name="Ziels R.M."/>
            <person name="Maus I."/>
            <person name="Zhu X."/>
            <person name="Kougias P.G."/>
            <person name="Basile A."/>
            <person name="Luo G."/>
            <person name="Schluter A."/>
            <person name="Konstantinidis K.T."/>
            <person name="Angelidaki I."/>
        </authorList>
    </citation>
    <scope>NUCLEOTIDE SEQUENCE [LARGE SCALE GENOMIC DNA]</scope>
    <source>
        <strain evidence="3">AS23ysBPME_34</strain>
    </source>
</reference>
<dbReference type="RefSeq" id="WP_276646083.1">
    <property type="nucleotide sequence ID" value="NZ_JAAYSM010000042.1"/>
</dbReference>
<dbReference type="Proteomes" id="UP000541058">
    <property type="component" value="Unassembled WGS sequence"/>
</dbReference>
<sequence length="2423" mass="274590">MKFCRRILISILVLILIASSIVAAEGKTGPVFNTVLVDYDITQNEFMGQGTTVIENGSTLAPGQVFQVDFTMPTTGGMEIRGLQILHKYDPDIIEPVYYENKVDDENNYLFEPLAIEDNNFFPSIGGRSPKYWEQRVQLFSKTWEWALTFNYNDTNLILDHNNSEKRIGSIFYRVKDDAKPGSEIRITYDSESNFSGDNKTLFVKDFVGTEAYATVASELETEDNNLKDIKILGSTTNDTYDYLSFNKDITHYDLVVPPSVDSISFEHILEDETSGTIVKHGKVSKEGKSLSGFNLDVGQNYFKTVVQDSKEQVVIEYDYSVKRLSNERDYTLTGIDNNSEVLIFEDRAAIVRSAADNVSLQLSLKNDKDANFKYVITSDSTSVDNGVIEIQKNVTETPFKIKFWPEDSLEKYDDVLGINDNRSIPEEIEYKLIRASNDTSLSKVEIKNKYDETSLKIWNETNDVYSLEVMNDVSEISIHIITNHKDARIMTPGLDRIELDPGLNEISVKVNAPDGTEKIYKFEINRTPRKSAELYSLSIKINGEEKNTPITNVNKETNLELEYGSNYAVTIDGIANKNLGSKIKSGNVQNVPLSLGRNTFEVVVIAEDETTQQVYTININVKENSKSDLEDEILLNPDLKEHVQDPQNPIVDESILNEKDDSDPRVSIYRHRIDVLNNIKSFSIDDLLFEIPDHSKVVGGDEIDLAVGKNIFSFDIISQDNSSVSRYIFTINRAKNSVASVDNIHVISSPEGVLSGNLETGLTYRVPSTVFEYNVVAEVSDGTVVDEKTVGEGFVLEDEKIHIVRAISEDGTHQREYEIKIIREKSDDSQLSQFLISYGSIDEIDILTSFKNQQYTLKVDNEIDSIKIIPVTNHPKASFTINGTNESEFALGYGINNFAIEIRSETNKVVQYSFKVEREKSQNADLAELRIDGSLVDGWNSEFTNYEVDEVDESTKSLDITYVTADKNASVVIVGNELDHGENTIEIIVTAQDGITKKIYTLNVYRALSSSAQIDIEDISLNDSNFTIEPTDKINRFRIYVPFGTKTFHKEDVNINLEEGACIVFEDEFVELTVDNVTEYKFTVTSPNGKNSVEYIFEIIVMDSTLPMLDSAYINGKIIEQFDPTETELVLILDDIIEETDTDFEFTVKQPKGTNVSYFNPIIKVTNQQVIEQKVVLTKLSDGLTQTYTFKFRRTLTNNEKLKDINLSEGSLNPSFSENPNGPFEVTVGSQIEKIQIDPILENPNSSVQGDLDKVLLPGKNIVVITAESEDKSKTKDYHLVIYREIALTELKLGDLEVNVEDVEVTNGVLKYRIDEPISSELTEAYLKAVPNHPSVSIKGSANKNIVLDNNIIEFSMISHDGETELKVMLEYNRILSDDARLKNIESLNEQIILEPKFDKDIFIYKVDVGHDFMVFERDKHIRWETNHPNTRVYAEEKLDLDNKKTNIYEIKTESESGKTLTYTLNIKRGTYNWLEYLGIVEGEGHLENSFEPQVLNYEAMVYSGIERFSFEWEHQDGVTVINAHELVNISSDILPYEFNIEVAGDNGEVNIYKVMVNKGVSTRLINVATTEGRIEFSPDKYTYDVYVSTETERISLVDLETEDKQARIKGDFEDIELIDDETEVEVIVENAGYRSSYNFNFIKVQDLTKIESIRVNDGDKIWQGNADEFGNFEIIVNNETNIDNLNIDIILQDRMGSFEISDSIVNEDGSYSYLIDVEDKYGIKKQYSLKIKNDLSDNNFLEKLNVNGKKIPGFNRYATEYEIFLNADDELVIDAIAEHPSASVDIKIPETLTDNSIVEIVVTSEKGTPRVYRIFVEKEQKNTAKLNNLTLTEAMIKPTFNPEINTYFVTIPNELEYVTFNYDLNPGLEIEIESNGVINHNKVDNLSVGDNFVHFKIFSDDGSSNVYTINISREEPSNNFLIDLKVIDQEDSKSYSFNHDFSKDKLNYIVEVPYGKNNFSIEGEYESNLRVYGLEKISLQEYPYIHEIRVVDNKNITRTYSITFVQKASENPKLADLWTSEGPLSPVFESDKTSYSLDVEYEVKDIEILYRTLDDSQNVSGAGWKELKPGKNVFEITVESGDKSQIYTLFINRAYGTAVLDWLEVSEGDLNPVFNETQKIYKVEVDNSVEAFTINAGSKNEQINVLGTGHQQIDVGTNIFPIVVSNEFGLDNTYYIVVHRESAEEKDNPYAEDLSLAYLALENESLNEEFDANVFEYTADLNRGYYEDLKVIAIARNPEAVTEYVGNTDLGEGTHTIVVRVSYAGKHQDTKIHVNIRKRVLESDIHRIEDKVIRTVKEGQTVKSLKKEMLNPYELLEVYHDGNKLEEDEVVRTGSVIKLVDGDIEYDSRTIVVLGDVNGDGIVSIADLMKTQSYILGNKLTEIEKIAADVSGDGLVQINDFMMIQSHILELINIHVEVEDQ</sequence>
<keyword evidence="1" id="KW-0732">Signal</keyword>
<evidence type="ECO:0000259" key="2">
    <source>
        <dbReference type="PROSITE" id="PS51766"/>
    </source>
</evidence>
<dbReference type="PROSITE" id="PS00018">
    <property type="entry name" value="EF_HAND_1"/>
    <property type="match status" value="2"/>
</dbReference>
<dbReference type="GO" id="GO:0004553">
    <property type="term" value="F:hydrolase activity, hydrolyzing O-glycosyl compounds"/>
    <property type="evidence" value="ECO:0007669"/>
    <property type="project" value="InterPro"/>
</dbReference>
<dbReference type="InterPro" id="IPR002105">
    <property type="entry name" value="Dockerin_1_rpt"/>
</dbReference>
<organism evidence="3 4">
    <name type="scientific">Globicatella sulfidifaciens</name>
    <dbReference type="NCBI Taxonomy" id="136093"/>
    <lineage>
        <taxon>Bacteria</taxon>
        <taxon>Bacillati</taxon>
        <taxon>Bacillota</taxon>
        <taxon>Bacilli</taxon>
        <taxon>Lactobacillales</taxon>
        <taxon>Aerococcaceae</taxon>
        <taxon>Globicatella</taxon>
    </lineage>
</organism>
<gene>
    <name evidence="3" type="ORF">GX355_01430</name>
</gene>
<protein>
    <recommendedName>
        <fullName evidence="2">Dockerin domain-containing protein</fullName>
    </recommendedName>
</protein>
<proteinExistence type="predicted"/>
<evidence type="ECO:0000313" key="3">
    <source>
        <dbReference type="EMBL" id="NLJ17501.1"/>
    </source>
</evidence>
<feature type="domain" description="Dockerin" evidence="2">
    <location>
        <begin position="2352"/>
        <end position="2419"/>
    </location>
</feature>
<dbReference type="InterPro" id="IPR018247">
    <property type="entry name" value="EF_Hand_1_Ca_BS"/>
</dbReference>
<dbReference type="EMBL" id="JAAYSM010000042">
    <property type="protein sequence ID" value="NLJ17501.1"/>
    <property type="molecule type" value="Genomic_DNA"/>
</dbReference>
<dbReference type="InterPro" id="IPR025883">
    <property type="entry name" value="Cadherin-like_domain"/>
</dbReference>